<proteinExistence type="predicted"/>
<dbReference type="AlphaFoldDB" id="A0A5E8UWV1"/>
<reference evidence="1 2" key="1">
    <citation type="submission" date="2008-01" db="EMBL/GenBank/DDBJ databases">
        <authorList>
            <person name="Wagner-Dobler I."/>
            <person name="Ferriera S."/>
            <person name="Johnson J."/>
            <person name="Kravitz S."/>
            <person name="Beeson K."/>
            <person name="Sutton G."/>
            <person name="Rogers Y.-H."/>
            <person name="Friedman R."/>
            <person name="Frazier M."/>
            <person name="Venter J.C."/>
        </authorList>
    </citation>
    <scope>NUCLEOTIDE SEQUENCE [LARGE SCALE GENOMIC DNA]</scope>
    <source>
        <strain evidence="2">DSM 17067 / NCIMB 14079 / DFL-11</strain>
    </source>
</reference>
<protein>
    <submittedName>
        <fullName evidence="1">Uncharacterized protein</fullName>
    </submittedName>
</protein>
<evidence type="ECO:0000313" key="2">
    <source>
        <dbReference type="Proteomes" id="UP000004703"/>
    </source>
</evidence>
<dbReference type="RefSeq" id="WP_040450841.1">
    <property type="nucleotide sequence ID" value="NZ_CM011002.1"/>
</dbReference>
<dbReference type="EMBL" id="ACCU02000001">
    <property type="protein sequence ID" value="RMX61916.1"/>
    <property type="molecule type" value="Genomic_DNA"/>
</dbReference>
<evidence type="ECO:0000313" key="1">
    <source>
        <dbReference type="EMBL" id="RMX61916.1"/>
    </source>
</evidence>
<reference evidence="1 2" key="2">
    <citation type="submission" date="2013-04" db="EMBL/GenBank/DDBJ databases">
        <authorList>
            <person name="Fiebig A."/>
            <person name="Pradella S."/>
            <person name="Wagner-Doebler I."/>
        </authorList>
    </citation>
    <scope>NUCLEOTIDE SEQUENCE [LARGE SCALE GENOMIC DNA]</scope>
    <source>
        <strain evidence="2">DSM 17067 / NCIMB 14079 / DFL-11</strain>
    </source>
</reference>
<dbReference type="Proteomes" id="UP000004703">
    <property type="component" value="Chromosome"/>
</dbReference>
<comment type="caution">
    <text evidence="1">The sequence shown here is derived from an EMBL/GenBank/DDBJ whole genome shotgun (WGS) entry which is preliminary data.</text>
</comment>
<name>A0A5E8UWV1_ROSAD</name>
<organism evidence="1 2">
    <name type="scientific">Roseibium alexandrii (strain DSM 17067 / NCIMB 14079 / DFL-11)</name>
    <name type="common">Labrenzia alexandrii</name>
    <dbReference type="NCBI Taxonomy" id="244592"/>
    <lineage>
        <taxon>Bacteria</taxon>
        <taxon>Pseudomonadati</taxon>
        <taxon>Pseudomonadota</taxon>
        <taxon>Alphaproteobacteria</taxon>
        <taxon>Hyphomicrobiales</taxon>
        <taxon>Stappiaceae</taxon>
        <taxon>Roseibium</taxon>
    </lineage>
</organism>
<gene>
    <name evidence="1" type="ORF">SADFL11_00000790</name>
</gene>
<accession>A0A5E8UWV1</accession>
<sequence>MSDTSKPDPETATIEEVEAYLIDRLEEKLGRYRSDDFTLEDAQGVSGSNRAPVVIEVFETTISNRRKNESWRSALFYNAKDAFLKTGQLPYWEEMQCSTDDPVFASLESKFHNYRHRLEHFPNIDPNEKLSYQKICYAIICGEFRIASELIFSGTKAQRVKWLKNLLNLNKQKNTHRNQ</sequence>